<keyword evidence="3" id="KW-1185">Reference proteome</keyword>
<dbReference type="RefSeq" id="WP_377765805.1">
    <property type="nucleotide sequence ID" value="NZ_JBHULB010000007.1"/>
</dbReference>
<dbReference type="CDD" id="cd05930">
    <property type="entry name" value="A_NRPS"/>
    <property type="match status" value="1"/>
</dbReference>
<dbReference type="Gene3D" id="1.10.1200.10">
    <property type="entry name" value="ACP-like"/>
    <property type="match status" value="1"/>
</dbReference>
<dbReference type="Pfam" id="PF00668">
    <property type="entry name" value="Condensation"/>
    <property type="match status" value="1"/>
</dbReference>
<dbReference type="InterPro" id="IPR023213">
    <property type="entry name" value="CAT-like_dom_sf"/>
</dbReference>
<dbReference type="Gene3D" id="3.30.300.30">
    <property type="match status" value="1"/>
</dbReference>
<dbReference type="InterPro" id="IPR000873">
    <property type="entry name" value="AMP-dep_synth/lig_dom"/>
</dbReference>
<reference evidence="3" key="1">
    <citation type="journal article" date="2019" name="Int. J. Syst. Evol. Microbiol.">
        <title>The Global Catalogue of Microorganisms (GCM) 10K type strain sequencing project: providing services to taxonomists for standard genome sequencing and annotation.</title>
        <authorList>
            <consortium name="The Broad Institute Genomics Platform"/>
            <consortium name="The Broad Institute Genome Sequencing Center for Infectious Disease"/>
            <person name="Wu L."/>
            <person name="Ma J."/>
        </authorList>
    </citation>
    <scope>NUCLEOTIDE SEQUENCE [LARGE SCALE GENOMIC DNA]</scope>
    <source>
        <strain evidence="3">KCTC 52368</strain>
    </source>
</reference>
<dbReference type="Pfam" id="PF00501">
    <property type="entry name" value="AMP-binding"/>
    <property type="match status" value="1"/>
</dbReference>
<dbReference type="SUPFAM" id="SSF56801">
    <property type="entry name" value="Acetyl-CoA synthetase-like"/>
    <property type="match status" value="1"/>
</dbReference>
<dbReference type="Pfam" id="PF00550">
    <property type="entry name" value="PP-binding"/>
    <property type="match status" value="1"/>
</dbReference>
<dbReference type="Proteomes" id="UP001597526">
    <property type="component" value="Unassembled WGS sequence"/>
</dbReference>
<dbReference type="SUPFAM" id="SSF47336">
    <property type="entry name" value="ACP-like"/>
    <property type="match status" value="1"/>
</dbReference>
<organism evidence="2 3">
    <name type="scientific">Croceitalea marina</name>
    <dbReference type="NCBI Taxonomy" id="1775166"/>
    <lineage>
        <taxon>Bacteria</taxon>
        <taxon>Pseudomonadati</taxon>
        <taxon>Bacteroidota</taxon>
        <taxon>Flavobacteriia</taxon>
        <taxon>Flavobacteriales</taxon>
        <taxon>Flavobacteriaceae</taxon>
        <taxon>Croceitalea</taxon>
    </lineage>
</organism>
<protein>
    <submittedName>
        <fullName evidence="2">AMP-binding protein</fullName>
    </submittedName>
</protein>
<dbReference type="PANTHER" id="PTHR45527:SF1">
    <property type="entry name" value="FATTY ACID SYNTHASE"/>
    <property type="match status" value="1"/>
</dbReference>
<sequence length="1022" mass="116319">MNKYLLHTFIEKHSAENGHWDAIAQGNLRINYKDLNELANQLAHLLQQKKVNKGDLIGVLMSNSIEYLVCLFAIMKNGCIAVPLEANYPKNRLKSIIAEIKPKIVFSTEENNNLLNCLRGDYVKDSIILGYSEEGLKLRDNDRLVDIESLSIENLSVDIDGKDSCYLLFTSGSTNKPKGIEGIHKSLSHFIHWEASMLKLDHTANVSQLAPVSFDVSLRDIFLPILVGGTICIPPGQLKFQIDRFIQWIQSSEIKIIHCVPSYFRLLIKALEDDKFLIPCLSTLKSILIAGEPLYGRDVNNWFDLLGDQIQLVNLYGPSETTLAKFFYQVPFQNYASNQIIHLGKPISHTSALLISNGRMCSEGQKAEILIKTPFRTKGYYNDDELNKNKFIQNPMHNDFVDIVFRTGDIGSFDADGNINFHGRTDDVVKYNGNRIELPEIQNVALKADDIDLAIAQIHSQRGKEQKLVLYYKSKSDLDQSNVLKQLFNANLPLYMHPALFVAMEEVPRLPNGKVNKKELSSIPLPSHSVGEEVIDELEMEIAEIWRKLLDVPSVTREQSFFQLGGTSLKAIQMISQIYKKKKVLLNLKGIFNQPTIAGIKELILAEAAPDNNITDKTEELDEASDRKLFTQAQLTHWIGGERESVDFNMPYIYSVTGNLDVSFLEDAINKVTDSYNFFQQNSGDKNLPYFQSSLDLINMEGSESQAVADYMAEYRGTPFREGDPVIKFKVVRLGEKSHLFALLTHLTKMDGTSVHLIFKEIRKAYLTLQKKEGYEANSKLVSLKEIVNASDLSNKEHQEFWEKRFQWFKNSERLTPSETFDSSLLKHRQFVIKSEELEQLNAFAQHYNTSLQILLTAIFEQVLDKSFDGSRMIYHNVISSRHLYEQSVLGNTLYFIPFRTIRMSTLQNQLKNVQDNLFATLERLPIDLNANKYGRPYIVLNMVDVGTVSEETLGGSNQNGLSIENYPHYQVPGRFPISITVSIHPEKVFIDISALEELVNHVENAEKTIKEIFEDFLLKLN</sequence>
<evidence type="ECO:0000313" key="3">
    <source>
        <dbReference type="Proteomes" id="UP001597526"/>
    </source>
</evidence>
<accession>A0ABW5MUT2</accession>
<dbReference type="Gene3D" id="3.30.559.10">
    <property type="entry name" value="Chloramphenicol acetyltransferase-like domain"/>
    <property type="match status" value="1"/>
</dbReference>
<dbReference type="InterPro" id="IPR001242">
    <property type="entry name" value="Condensation_dom"/>
</dbReference>
<dbReference type="SUPFAM" id="SSF52777">
    <property type="entry name" value="CoA-dependent acyltransferases"/>
    <property type="match status" value="2"/>
</dbReference>
<dbReference type="Gene3D" id="3.30.559.30">
    <property type="entry name" value="Nonribosomal peptide synthetase, condensation domain"/>
    <property type="match status" value="1"/>
</dbReference>
<dbReference type="InterPro" id="IPR036736">
    <property type="entry name" value="ACP-like_sf"/>
</dbReference>
<dbReference type="InterPro" id="IPR042099">
    <property type="entry name" value="ANL_N_sf"/>
</dbReference>
<dbReference type="EMBL" id="JBHULB010000007">
    <property type="protein sequence ID" value="MFD2586096.1"/>
    <property type="molecule type" value="Genomic_DNA"/>
</dbReference>
<dbReference type="PANTHER" id="PTHR45527">
    <property type="entry name" value="NONRIBOSOMAL PEPTIDE SYNTHETASE"/>
    <property type="match status" value="1"/>
</dbReference>
<proteinExistence type="predicted"/>
<evidence type="ECO:0000259" key="1">
    <source>
        <dbReference type="PROSITE" id="PS50075"/>
    </source>
</evidence>
<name>A0ABW5MUT2_9FLAO</name>
<dbReference type="InterPro" id="IPR045851">
    <property type="entry name" value="AMP-bd_C_sf"/>
</dbReference>
<dbReference type="PROSITE" id="PS50075">
    <property type="entry name" value="CARRIER"/>
    <property type="match status" value="1"/>
</dbReference>
<evidence type="ECO:0000313" key="2">
    <source>
        <dbReference type="EMBL" id="MFD2586096.1"/>
    </source>
</evidence>
<comment type="caution">
    <text evidence="2">The sequence shown here is derived from an EMBL/GenBank/DDBJ whole genome shotgun (WGS) entry which is preliminary data.</text>
</comment>
<feature type="domain" description="Carrier" evidence="1">
    <location>
        <begin position="533"/>
        <end position="608"/>
    </location>
</feature>
<gene>
    <name evidence="2" type="ORF">ACFSQJ_04095</name>
</gene>
<dbReference type="Gene3D" id="3.40.50.12780">
    <property type="entry name" value="N-terminal domain of ligase-like"/>
    <property type="match status" value="1"/>
</dbReference>
<dbReference type="InterPro" id="IPR009081">
    <property type="entry name" value="PP-bd_ACP"/>
</dbReference>